<feature type="chain" id="PRO_5042094328" description="Peptidase C39-like domain-containing protein" evidence="1">
    <location>
        <begin position="26"/>
        <end position="203"/>
    </location>
</feature>
<dbReference type="PANTHER" id="PTHR40524:SF1">
    <property type="entry name" value="PEPTIDASE C39-LIKE DOMAIN-CONTAINING PROTEIN"/>
    <property type="match status" value="1"/>
</dbReference>
<keyword evidence="3" id="KW-1185">Reference proteome</keyword>
<name>A0AAD1XYH5_EUPCR</name>
<evidence type="ECO:0000256" key="1">
    <source>
        <dbReference type="SAM" id="SignalP"/>
    </source>
</evidence>
<protein>
    <recommendedName>
        <fullName evidence="4">Peptidase C39-like domain-containing protein</fullName>
    </recommendedName>
</protein>
<keyword evidence="1" id="KW-0732">Signal</keyword>
<organism evidence="2 3">
    <name type="scientific">Euplotes crassus</name>
    <dbReference type="NCBI Taxonomy" id="5936"/>
    <lineage>
        <taxon>Eukaryota</taxon>
        <taxon>Sar</taxon>
        <taxon>Alveolata</taxon>
        <taxon>Ciliophora</taxon>
        <taxon>Intramacronucleata</taxon>
        <taxon>Spirotrichea</taxon>
        <taxon>Hypotrichia</taxon>
        <taxon>Euplotida</taxon>
        <taxon>Euplotidae</taxon>
        <taxon>Moneuplotes</taxon>
    </lineage>
</organism>
<evidence type="ECO:0000313" key="3">
    <source>
        <dbReference type="Proteomes" id="UP001295684"/>
    </source>
</evidence>
<accession>A0AAD1XYH5</accession>
<reference evidence="2" key="1">
    <citation type="submission" date="2023-07" db="EMBL/GenBank/DDBJ databases">
        <authorList>
            <consortium name="AG Swart"/>
            <person name="Singh M."/>
            <person name="Singh A."/>
            <person name="Seah K."/>
            <person name="Emmerich C."/>
        </authorList>
    </citation>
    <scope>NUCLEOTIDE SEQUENCE</scope>
    <source>
        <strain evidence="2">DP1</strain>
    </source>
</reference>
<dbReference type="Proteomes" id="UP001295684">
    <property type="component" value="Unassembled WGS sequence"/>
</dbReference>
<evidence type="ECO:0000313" key="2">
    <source>
        <dbReference type="EMBL" id="CAI2381372.1"/>
    </source>
</evidence>
<feature type="signal peptide" evidence="1">
    <location>
        <begin position="1"/>
        <end position="25"/>
    </location>
</feature>
<sequence>MKTYIVLALLVCSVFTLTDVQEVEAELPTEFQVETTESALQYYYDFLKGVFLDKSSLAYPPVYRQCDKRWGSDYMGDKTICQVGCLMSSMSMALAGLGRTINGETVNPGNFNQWLRENDGYNGNLFRWSRMHAGFNLKYLGKKEGGDHDVDKDHLTIINVHDGSHWVYVVSKSGSTYEVVDSAFPTSTYESSEVVRAATLQIL</sequence>
<evidence type="ECO:0008006" key="4">
    <source>
        <dbReference type="Google" id="ProtNLM"/>
    </source>
</evidence>
<dbReference type="AlphaFoldDB" id="A0AAD1XYH5"/>
<dbReference type="PANTHER" id="PTHR40524">
    <property type="entry name" value="PEPTIDASE_C39_2 DOMAIN-CONTAINING PROTEIN"/>
    <property type="match status" value="1"/>
</dbReference>
<comment type="caution">
    <text evidence="2">The sequence shown here is derived from an EMBL/GenBank/DDBJ whole genome shotgun (WGS) entry which is preliminary data.</text>
</comment>
<dbReference type="EMBL" id="CAMPGE010023433">
    <property type="protein sequence ID" value="CAI2381372.1"/>
    <property type="molecule type" value="Genomic_DNA"/>
</dbReference>
<gene>
    <name evidence="2" type="ORF">ECRASSUSDP1_LOCUS22827</name>
</gene>
<proteinExistence type="predicted"/>